<evidence type="ECO:0000256" key="2">
    <source>
        <dbReference type="SAM" id="SignalP"/>
    </source>
</evidence>
<evidence type="ECO:0000256" key="1">
    <source>
        <dbReference type="SAM" id="MobiDB-lite"/>
    </source>
</evidence>
<dbReference type="Proteomes" id="UP001630127">
    <property type="component" value="Unassembled WGS sequence"/>
</dbReference>
<protein>
    <submittedName>
        <fullName evidence="3">Uncharacterized protein</fullName>
    </submittedName>
</protein>
<keyword evidence="2" id="KW-0732">Signal</keyword>
<sequence length="100" mass="10579">MSMIFKNSRSTKNFSSVLFLMLFLIMSTFLNVAHCRVLRSIDGTDAAREQVEGAAGGSTGMANFAVSSNNSSSSSSTSESVRSLENKLASGPSKRGPGHK</sequence>
<comment type="caution">
    <text evidence="3">The sequence shown here is derived from an EMBL/GenBank/DDBJ whole genome shotgun (WGS) entry which is preliminary data.</text>
</comment>
<name>A0ABD2YCE5_9GENT</name>
<feature type="chain" id="PRO_5044805864" evidence="2">
    <location>
        <begin position="36"/>
        <end position="100"/>
    </location>
</feature>
<evidence type="ECO:0000313" key="3">
    <source>
        <dbReference type="EMBL" id="KAL3505101.1"/>
    </source>
</evidence>
<gene>
    <name evidence="3" type="ORF">ACH5RR_034942</name>
</gene>
<proteinExistence type="predicted"/>
<feature type="compositionally biased region" description="Low complexity" evidence="1">
    <location>
        <begin position="66"/>
        <end position="83"/>
    </location>
</feature>
<dbReference type="EMBL" id="JBJUIK010000014">
    <property type="protein sequence ID" value="KAL3505101.1"/>
    <property type="molecule type" value="Genomic_DNA"/>
</dbReference>
<feature type="region of interest" description="Disordered" evidence="1">
    <location>
        <begin position="65"/>
        <end position="100"/>
    </location>
</feature>
<organism evidence="3 4">
    <name type="scientific">Cinchona calisaya</name>
    <dbReference type="NCBI Taxonomy" id="153742"/>
    <lineage>
        <taxon>Eukaryota</taxon>
        <taxon>Viridiplantae</taxon>
        <taxon>Streptophyta</taxon>
        <taxon>Embryophyta</taxon>
        <taxon>Tracheophyta</taxon>
        <taxon>Spermatophyta</taxon>
        <taxon>Magnoliopsida</taxon>
        <taxon>eudicotyledons</taxon>
        <taxon>Gunneridae</taxon>
        <taxon>Pentapetalae</taxon>
        <taxon>asterids</taxon>
        <taxon>lamiids</taxon>
        <taxon>Gentianales</taxon>
        <taxon>Rubiaceae</taxon>
        <taxon>Cinchonoideae</taxon>
        <taxon>Cinchoneae</taxon>
        <taxon>Cinchona</taxon>
    </lineage>
</organism>
<reference evidence="3 4" key="1">
    <citation type="submission" date="2024-11" db="EMBL/GenBank/DDBJ databases">
        <title>A near-complete genome assembly of Cinchona calisaya.</title>
        <authorList>
            <person name="Lian D.C."/>
            <person name="Zhao X.W."/>
            <person name="Wei L."/>
        </authorList>
    </citation>
    <scope>NUCLEOTIDE SEQUENCE [LARGE SCALE GENOMIC DNA]</scope>
    <source>
        <tissue evidence="3">Nenye</tissue>
    </source>
</reference>
<feature type="signal peptide" evidence="2">
    <location>
        <begin position="1"/>
        <end position="35"/>
    </location>
</feature>
<keyword evidence="4" id="KW-1185">Reference proteome</keyword>
<accession>A0ABD2YCE5</accession>
<evidence type="ECO:0000313" key="4">
    <source>
        <dbReference type="Proteomes" id="UP001630127"/>
    </source>
</evidence>
<dbReference type="AlphaFoldDB" id="A0ABD2YCE5"/>